<sequence length="135" mass="14935">MENKTVFENVAFAMKVLEYPWPDIKKKVPEVLDMMGIADRAKAFPRQLSGGEQQRVALARAIINRPPILLADEPTGNIDPDTSDELMKSFQKINDEGTTIIMATHDKRIVNALGKRVLALKHGQLAGDAIGGWLL</sequence>
<dbReference type="GO" id="GO:0022857">
    <property type="term" value="F:transmembrane transporter activity"/>
    <property type="evidence" value="ECO:0007669"/>
    <property type="project" value="TreeGrafter"/>
</dbReference>
<dbReference type="PANTHER" id="PTHR24220:SF470">
    <property type="entry name" value="CELL DIVISION ATP-BINDING PROTEIN FTSE"/>
    <property type="match status" value="1"/>
</dbReference>
<dbReference type="GO" id="GO:0016887">
    <property type="term" value="F:ATP hydrolysis activity"/>
    <property type="evidence" value="ECO:0007669"/>
    <property type="project" value="InterPro"/>
</dbReference>
<dbReference type="AlphaFoldDB" id="A0A645JGF1"/>
<reference evidence="2" key="1">
    <citation type="submission" date="2019-08" db="EMBL/GenBank/DDBJ databases">
        <authorList>
            <person name="Kucharzyk K."/>
            <person name="Murdoch R.W."/>
            <person name="Higgins S."/>
            <person name="Loffler F."/>
        </authorList>
    </citation>
    <scope>NUCLEOTIDE SEQUENCE</scope>
</reference>
<keyword evidence="2" id="KW-0132">Cell division</keyword>
<dbReference type="GO" id="GO:0005524">
    <property type="term" value="F:ATP binding"/>
    <property type="evidence" value="ECO:0007669"/>
    <property type="project" value="UniProtKB-KW"/>
</dbReference>
<dbReference type="InterPro" id="IPR015854">
    <property type="entry name" value="ABC_transpr_LolD-like"/>
</dbReference>
<dbReference type="SUPFAM" id="SSF52540">
    <property type="entry name" value="P-loop containing nucleoside triphosphate hydrolases"/>
    <property type="match status" value="1"/>
</dbReference>
<dbReference type="InterPro" id="IPR027417">
    <property type="entry name" value="P-loop_NTPase"/>
</dbReference>
<organism evidence="2">
    <name type="scientific">bioreactor metagenome</name>
    <dbReference type="NCBI Taxonomy" id="1076179"/>
    <lineage>
        <taxon>unclassified sequences</taxon>
        <taxon>metagenomes</taxon>
        <taxon>ecological metagenomes</taxon>
    </lineage>
</organism>
<dbReference type="Gene3D" id="3.40.50.300">
    <property type="entry name" value="P-loop containing nucleotide triphosphate hydrolases"/>
    <property type="match status" value="1"/>
</dbReference>
<dbReference type="GO" id="GO:0005886">
    <property type="term" value="C:plasma membrane"/>
    <property type="evidence" value="ECO:0007669"/>
    <property type="project" value="TreeGrafter"/>
</dbReference>
<dbReference type="PANTHER" id="PTHR24220">
    <property type="entry name" value="IMPORT ATP-BINDING PROTEIN"/>
    <property type="match status" value="1"/>
</dbReference>
<keyword evidence="2" id="KW-0131">Cell cycle</keyword>
<keyword evidence="2" id="KW-0067">ATP-binding</keyword>
<name>A0A645JGF1_9ZZZZ</name>
<comment type="caution">
    <text evidence="2">The sequence shown here is derived from an EMBL/GenBank/DDBJ whole genome shotgun (WGS) entry which is preliminary data.</text>
</comment>
<protein>
    <submittedName>
        <fullName evidence="2">Cell division ATP-binding protein FtsE</fullName>
    </submittedName>
</protein>
<evidence type="ECO:0000313" key="2">
    <source>
        <dbReference type="EMBL" id="MPN62437.1"/>
    </source>
</evidence>
<evidence type="ECO:0000259" key="1">
    <source>
        <dbReference type="Pfam" id="PF00005"/>
    </source>
</evidence>
<keyword evidence="2" id="KW-0547">Nucleotide-binding</keyword>
<dbReference type="Pfam" id="PF00005">
    <property type="entry name" value="ABC_tran"/>
    <property type="match status" value="1"/>
</dbReference>
<proteinExistence type="predicted"/>
<gene>
    <name evidence="2" type="primary">ftsE_39</name>
    <name evidence="2" type="ORF">SDC9_210185</name>
</gene>
<dbReference type="GO" id="GO:0051301">
    <property type="term" value="P:cell division"/>
    <property type="evidence" value="ECO:0007669"/>
    <property type="project" value="UniProtKB-KW"/>
</dbReference>
<accession>A0A645JGF1</accession>
<feature type="domain" description="ABC transporter" evidence="1">
    <location>
        <begin position="3"/>
        <end position="75"/>
    </location>
</feature>
<dbReference type="InterPro" id="IPR003439">
    <property type="entry name" value="ABC_transporter-like_ATP-bd"/>
</dbReference>
<dbReference type="EMBL" id="VSSQ01140438">
    <property type="protein sequence ID" value="MPN62437.1"/>
    <property type="molecule type" value="Genomic_DNA"/>
</dbReference>